<comment type="subunit">
    <text evidence="9">The complex comprises the extracytoplasmic solute receptor protein and the two transmembrane proteins.</text>
</comment>
<feature type="domain" description="Tripartite ATP-independent periplasmic transporters DctQ component" evidence="10">
    <location>
        <begin position="37"/>
        <end position="167"/>
    </location>
</feature>
<name>A0A1I4GLJ4_9RHOB</name>
<dbReference type="AlphaFoldDB" id="A0A1I4GLJ4"/>
<comment type="subcellular location">
    <subcellularLocation>
        <location evidence="1 9">Cell inner membrane</location>
        <topology evidence="1 9">Multi-pass membrane protein</topology>
    </subcellularLocation>
</comment>
<evidence type="ECO:0000256" key="1">
    <source>
        <dbReference type="ARBA" id="ARBA00004429"/>
    </source>
</evidence>
<keyword evidence="12" id="KW-1185">Reference proteome</keyword>
<dbReference type="GO" id="GO:0015740">
    <property type="term" value="P:C4-dicarboxylate transport"/>
    <property type="evidence" value="ECO:0007669"/>
    <property type="project" value="TreeGrafter"/>
</dbReference>
<evidence type="ECO:0000256" key="9">
    <source>
        <dbReference type="RuleBase" id="RU369079"/>
    </source>
</evidence>
<dbReference type="STRING" id="195913.SAMN04488004_11353"/>
<evidence type="ECO:0000259" key="10">
    <source>
        <dbReference type="Pfam" id="PF04290"/>
    </source>
</evidence>
<sequence>MSYSASAPRTLPLAIRLILGISTLCGIVASLMMFAAVLITCHMIFVRNVLNQSTVWQTEVVIYLMIAATLIGLSYVQKLRGHVGVDLLPTLLPQRMRRGLGIATLVVTAVMIAVMLYYGYDMWHFAWQRGWKSETVLAAPLWIPYLAIPVGFALFLLQLLADLWLSVTAFPMDAKGLPAIGLEMSEDY</sequence>
<dbReference type="Pfam" id="PF04290">
    <property type="entry name" value="DctQ"/>
    <property type="match status" value="1"/>
</dbReference>
<keyword evidence="3" id="KW-1003">Cell membrane</keyword>
<comment type="similarity">
    <text evidence="8 9">Belongs to the TRAP transporter small permease family.</text>
</comment>
<dbReference type="RefSeq" id="WP_245754237.1">
    <property type="nucleotide sequence ID" value="NZ_CAXIDI010000011.1"/>
</dbReference>
<proteinExistence type="inferred from homology"/>
<dbReference type="PANTHER" id="PTHR35011">
    <property type="entry name" value="2,3-DIKETO-L-GULONATE TRAP TRANSPORTER SMALL PERMEASE PROTEIN YIAM"/>
    <property type="match status" value="1"/>
</dbReference>
<evidence type="ECO:0000313" key="12">
    <source>
        <dbReference type="Proteomes" id="UP000199550"/>
    </source>
</evidence>
<feature type="transmembrane region" description="Helical" evidence="9">
    <location>
        <begin position="60"/>
        <end position="79"/>
    </location>
</feature>
<evidence type="ECO:0000313" key="11">
    <source>
        <dbReference type="EMBL" id="SFL30360.1"/>
    </source>
</evidence>
<evidence type="ECO:0000256" key="3">
    <source>
        <dbReference type="ARBA" id="ARBA00022475"/>
    </source>
</evidence>
<keyword evidence="2 9" id="KW-0813">Transport</keyword>
<feature type="transmembrane region" description="Helical" evidence="9">
    <location>
        <begin position="100"/>
        <end position="120"/>
    </location>
</feature>
<dbReference type="InterPro" id="IPR007387">
    <property type="entry name" value="TRAP_DctQ"/>
</dbReference>
<dbReference type="GO" id="GO:0022857">
    <property type="term" value="F:transmembrane transporter activity"/>
    <property type="evidence" value="ECO:0007669"/>
    <property type="project" value="UniProtKB-UniRule"/>
</dbReference>
<evidence type="ECO:0000256" key="2">
    <source>
        <dbReference type="ARBA" id="ARBA00022448"/>
    </source>
</evidence>
<evidence type="ECO:0000256" key="4">
    <source>
        <dbReference type="ARBA" id="ARBA00022519"/>
    </source>
</evidence>
<keyword evidence="6 9" id="KW-1133">Transmembrane helix</keyword>
<accession>A0A1I4GLJ4</accession>
<feature type="transmembrane region" description="Helical" evidence="9">
    <location>
        <begin position="21"/>
        <end position="45"/>
    </location>
</feature>
<keyword evidence="5 9" id="KW-0812">Transmembrane</keyword>
<dbReference type="PANTHER" id="PTHR35011:SF10">
    <property type="entry name" value="TRAP TRANSPORTER SMALL PERMEASE PROTEIN"/>
    <property type="match status" value="1"/>
</dbReference>
<dbReference type="GO" id="GO:0005886">
    <property type="term" value="C:plasma membrane"/>
    <property type="evidence" value="ECO:0007669"/>
    <property type="project" value="UniProtKB-SubCell"/>
</dbReference>
<organism evidence="11 12">
    <name type="scientific">Loktanella salsilacus</name>
    <dbReference type="NCBI Taxonomy" id="195913"/>
    <lineage>
        <taxon>Bacteria</taxon>
        <taxon>Pseudomonadati</taxon>
        <taxon>Pseudomonadota</taxon>
        <taxon>Alphaproteobacteria</taxon>
        <taxon>Rhodobacterales</taxon>
        <taxon>Roseobacteraceae</taxon>
        <taxon>Loktanella</taxon>
    </lineage>
</organism>
<dbReference type="EMBL" id="FOTF01000013">
    <property type="protein sequence ID" value="SFL30360.1"/>
    <property type="molecule type" value="Genomic_DNA"/>
</dbReference>
<comment type="function">
    <text evidence="9">Part of the tripartite ATP-independent periplasmic (TRAP) transport system.</text>
</comment>
<dbReference type="Proteomes" id="UP000199550">
    <property type="component" value="Unassembled WGS sequence"/>
</dbReference>
<protein>
    <recommendedName>
        <fullName evidence="9">TRAP transporter small permease protein</fullName>
    </recommendedName>
</protein>
<keyword evidence="7 9" id="KW-0472">Membrane</keyword>
<feature type="transmembrane region" description="Helical" evidence="9">
    <location>
        <begin position="140"/>
        <end position="165"/>
    </location>
</feature>
<evidence type="ECO:0000256" key="6">
    <source>
        <dbReference type="ARBA" id="ARBA00022989"/>
    </source>
</evidence>
<reference evidence="11 12" key="1">
    <citation type="submission" date="2016-10" db="EMBL/GenBank/DDBJ databases">
        <authorList>
            <person name="de Groot N.N."/>
        </authorList>
    </citation>
    <scope>NUCLEOTIDE SEQUENCE [LARGE SCALE GENOMIC DNA]</scope>
    <source>
        <strain evidence="11 12">DSM 16199</strain>
    </source>
</reference>
<dbReference type="GeneID" id="97892876"/>
<evidence type="ECO:0000256" key="8">
    <source>
        <dbReference type="ARBA" id="ARBA00038436"/>
    </source>
</evidence>
<gene>
    <name evidence="11" type="ORF">SAMN04488004_11353</name>
</gene>
<keyword evidence="4 9" id="KW-0997">Cell inner membrane</keyword>
<evidence type="ECO:0000256" key="7">
    <source>
        <dbReference type="ARBA" id="ARBA00023136"/>
    </source>
</evidence>
<dbReference type="InterPro" id="IPR055348">
    <property type="entry name" value="DctQ"/>
</dbReference>
<evidence type="ECO:0000256" key="5">
    <source>
        <dbReference type="ARBA" id="ARBA00022692"/>
    </source>
</evidence>